<protein>
    <submittedName>
        <fullName evidence="1">Predicted ester cyclase</fullName>
    </submittedName>
</protein>
<sequence length="340" mass="36986">MAGGAVDDTPAISALIKGRPVQGFNKKFRDFPDYVLGISEEIWEGRGLGARLNDYCHTDIIQRSASGISFGITAASAAAMSQQFAFPDRRLLGEDVIWSGTDKVGMLGSHRGLVMARYGGNGRYDAPAGQQVCYREIADIYAKANQVSDIWRVSDTAAITAQLGTNPKDWAQGRLSELDPETQPFRPEVDVIGPYTGGGNKNQWGAAFSDLLGQVMAGDLSVISDQYDRACHLEYPGAVTGHGWAAAETFWLGLRASFPSATFEVHHQIGLEDPLMPPRAALRWSLNGVHDGWGSFGQPTGALVHVMGMSHAEFGPWGLRREWTLLDEVAIWTQILQHQG</sequence>
<dbReference type="SUPFAM" id="SSF54427">
    <property type="entry name" value="NTF2-like"/>
    <property type="match status" value="2"/>
</dbReference>
<reference evidence="1 2" key="1">
    <citation type="submission" date="2017-06" db="EMBL/GenBank/DDBJ databases">
        <authorList>
            <person name="Kim H.J."/>
            <person name="Triplett B.A."/>
        </authorList>
    </citation>
    <scope>NUCLEOTIDE SEQUENCE [LARGE SCALE GENOMIC DNA]</scope>
    <source>
        <strain evidence="1 2">DSM 29052</strain>
    </source>
</reference>
<dbReference type="EMBL" id="FZNN01000010">
    <property type="protein sequence ID" value="SNR56226.1"/>
    <property type="molecule type" value="Genomic_DNA"/>
</dbReference>
<organism evidence="1 2">
    <name type="scientific">Puniceibacterium sediminis</name>
    <dbReference type="NCBI Taxonomy" id="1608407"/>
    <lineage>
        <taxon>Bacteria</taxon>
        <taxon>Pseudomonadati</taxon>
        <taxon>Pseudomonadota</taxon>
        <taxon>Alphaproteobacteria</taxon>
        <taxon>Rhodobacterales</taxon>
        <taxon>Paracoccaceae</taxon>
        <taxon>Puniceibacterium</taxon>
    </lineage>
</organism>
<proteinExistence type="predicted"/>
<evidence type="ECO:0000313" key="2">
    <source>
        <dbReference type="Proteomes" id="UP000198417"/>
    </source>
</evidence>
<evidence type="ECO:0000313" key="1">
    <source>
        <dbReference type="EMBL" id="SNR56226.1"/>
    </source>
</evidence>
<gene>
    <name evidence="1" type="ORF">SAMN06265370_11085</name>
</gene>
<accession>A0A238XB03</accession>
<dbReference type="InterPro" id="IPR032710">
    <property type="entry name" value="NTF2-like_dom_sf"/>
</dbReference>
<dbReference type="Proteomes" id="UP000198417">
    <property type="component" value="Unassembled WGS sequence"/>
</dbReference>
<name>A0A238XB03_9RHOB</name>
<dbReference type="AlphaFoldDB" id="A0A238XB03"/>
<keyword evidence="2" id="KW-1185">Reference proteome</keyword>
<dbReference type="Gene3D" id="3.10.450.50">
    <property type="match status" value="2"/>
</dbReference>